<dbReference type="PROSITE" id="PS50977">
    <property type="entry name" value="HTH_TETR_2"/>
    <property type="match status" value="1"/>
</dbReference>
<dbReference type="GO" id="GO:0003677">
    <property type="term" value="F:DNA binding"/>
    <property type="evidence" value="ECO:0007669"/>
    <property type="project" value="UniProtKB-UniRule"/>
</dbReference>
<dbReference type="SUPFAM" id="SSF46689">
    <property type="entry name" value="Homeodomain-like"/>
    <property type="match status" value="1"/>
</dbReference>
<evidence type="ECO:0000313" key="4">
    <source>
        <dbReference type="EMBL" id="SEL83244.1"/>
    </source>
</evidence>
<dbReference type="InterPro" id="IPR005471">
    <property type="entry name" value="Tscrpt_reg_IclR_N"/>
</dbReference>
<feature type="DNA-binding region" description="H-T-H motif" evidence="2">
    <location>
        <begin position="12"/>
        <end position="31"/>
    </location>
</feature>
<evidence type="ECO:0000259" key="3">
    <source>
        <dbReference type="PROSITE" id="PS50977"/>
    </source>
</evidence>
<sequence>MDAINEGGSDIGVKQIAERAGVPRSVVYRIFKDRGDLDEQLRARIIERLMQFVAPALLPEGTVGETIAHAVETYLRWIVDFPRLHQFLGTGSPSHRTTGSRVVTGTKTAIALQITALLEAILTKLGKGTELSETLAFGLIGLVDVSVNRWLSNPQHALTAEELASFLEVSIWQVLDGNLRRLDIRIEPSTPVADLQ</sequence>
<dbReference type="SUPFAM" id="SSF48498">
    <property type="entry name" value="Tetracyclin repressor-like, C-terminal domain"/>
    <property type="match status" value="1"/>
</dbReference>
<dbReference type="InterPro" id="IPR001647">
    <property type="entry name" value="HTH_TetR"/>
</dbReference>
<accession>A0A1H7TFR9</accession>
<reference evidence="5" key="1">
    <citation type="submission" date="2016-10" db="EMBL/GenBank/DDBJ databases">
        <authorList>
            <person name="Varghese N."/>
            <person name="Submissions S."/>
        </authorList>
    </citation>
    <scope>NUCLEOTIDE SEQUENCE [LARGE SCALE GENOMIC DNA]</scope>
    <source>
        <strain evidence="5">DSM 44675</strain>
    </source>
</reference>
<name>A0A1H7TFR9_9NOCA</name>
<dbReference type="Proteomes" id="UP000198677">
    <property type="component" value="Unassembled WGS sequence"/>
</dbReference>
<protein>
    <submittedName>
        <fullName evidence="4">DNA-binding transcriptional regulator, AcrR family</fullName>
    </submittedName>
</protein>
<evidence type="ECO:0000256" key="2">
    <source>
        <dbReference type="PROSITE-ProRule" id="PRU00335"/>
    </source>
</evidence>
<keyword evidence="1 2" id="KW-0238">DNA-binding</keyword>
<dbReference type="Pfam" id="PF09339">
    <property type="entry name" value="HTH_IclR"/>
    <property type="match status" value="1"/>
</dbReference>
<dbReference type="EMBL" id="FOAW01000015">
    <property type="protein sequence ID" value="SEL83244.1"/>
    <property type="molecule type" value="Genomic_DNA"/>
</dbReference>
<evidence type="ECO:0000313" key="5">
    <source>
        <dbReference type="Proteomes" id="UP000198677"/>
    </source>
</evidence>
<dbReference type="InterPro" id="IPR036271">
    <property type="entry name" value="Tet_transcr_reg_TetR-rel_C_sf"/>
</dbReference>
<keyword evidence="5" id="KW-1185">Reference proteome</keyword>
<dbReference type="InterPro" id="IPR009057">
    <property type="entry name" value="Homeodomain-like_sf"/>
</dbReference>
<dbReference type="GO" id="GO:0006355">
    <property type="term" value="P:regulation of DNA-templated transcription"/>
    <property type="evidence" value="ECO:0007669"/>
    <property type="project" value="InterPro"/>
</dbReference>
<dbReference type="Gene3D" id="1.10.357.10">
    <property type="entry name" value="Tetracycline Repressor, domain 2"/>
    <property type="match status" value="1"/>
</dbReference>
<proteinExistence type="predicted"/>
<evidence type="ECO:0000256" key="1">
    <source>
        <dbReference type="ARBA" id="ARBA00023125"/>
    </source>
</evidence>
<dbReference type="AlphaFoldDB" id="A0A1H7TFR9"/>
<feature type="domain" description="HTH tetR-type" evidence="3">
    <location>
        <begin position="1"/>
        <end position="49"/>
    </location>
</feature>
<gene>
    <name evidence="4" type="ORF">SAMN05444583_115114</name>
</gene>
<organism evidence="4 5">
    <name type="scientific">Rhodococcus maanshanensis</name>
    <dbReference type="NCBI Taxonomy" id="183556"/>
    <lineage>
        <taxon>Bacteria</taxon>
        <taxon>Bacillati</taxon>
        <taxon>Actinomycetota</taxon>
        <taxon>Actinomycetes</taxon>
        <taxon>Mycobacteriales</taxon>
        <taxon>Nocardiaceae</taxon>
        <taxon>Rhodococcus</taxon>
    </lineage>
</organism>